<sequence>MPDPPPLAGRALRLGAWTNAMAFLPLAFRPDLDRHPVFLAAVTASFASTTIGFCGLAAGTRSAGGDG</sequence>
<comment type="caution">
    <text evidence="2">The sequence shown here is derived from an EMBL/GenBank/DDBJ whole genome shotgun (WGS) entry which is preliminary data.</text>
</comment>
<keyword evidence="1" id="KW-0812">Transmembrane</keyword>
<dbReference type="AlphaFoldDB" id="H0E565"/>
<name>H0E565_9ACTN</name>
<keyword evidence="1" id="KW-0472">Membrane</keyword>
<proteinExistence type="predicted"/>
<reference evidence="2 3" key="1">
    <citation type="journal article" date="2013" name="Biodegradation">
        <title>Quantitative proteomic analysis of ibuprofen-degrading Patulibacter sp. strain I11.</title>
        <authorList>
            <person name="Almeida B."/>
            <person name="Kjeldal H."/>
            <person name="Lolas I."/>
            <person name="Knudsen A.D."/>
            <person name="Carvalho G."/>
            <person name="Nielsen K.L."/>
            <person name="Barreto Crespo M.T."/>
            <person name="Stensballe A."/>
            <person name="Nielsen J.L."/>
        </authorList>
    </citation>
    <scope>NUCLEOTIDE SEQUENCE [LARGE SCALE GENOMIC DNA]</scope>
    <source>
        <strain evidence="2 3">I11</strain>
    </source>
</reference>
<protein>
    <submittedName>
        <fullName evidence="2">Uncharacterized protein</fullName>
    </submittedName>
</protein>
<keyword evidence="3" id="KW-1185">Reference proteome</keyword>
<feature type="transmembrane region" description="Helical" evidence="1">
    <location>
        <begin position="37"/>
        <end position="58"/>
    </location>
</feature>
<accession>H0E565</accession>
<organism evidence="2 3">
    <name type="scientific">Patulibacter medicamentivorans</name>
    <dbReference type="NCBI Taxonomy" id="1097667"/>
    <lineage>
        <taxon>Bacteria</taxon>
        <taxon>Bacillati</taxon>
        <taxon>Actinomycetota</taxon>
        <taxon>Thermoleophilia</taxon>
        <taxon>Solirubrobacterales</taxon>
        <taxon>Patulibacteraceae</taxon>
        <taxon>Patulibacter</taxon>
    </lineage>
</organism>
<evidence type="ECO:0000313" key="3">
    <source>
        <dbReference type="Proteomes" id="UP000005143"/>
    </source>
</evidence>
<keyword evidence="1" id="KW-1133">Transmembrane helix</keyword>
<evidence type="ECO:0000313" key="2">
    <source>
        <dbReference type="EMBL" id="EHN11182.1"/>
    </source>
</evidence>
<dbReference type="EMBL" id="AGUD01000140">
    <property type="protein sequence ID" value="EHN11182.1"/>
    <property type="molecule type" value="Genomic_DNA"/>
</dbReference>
<gene>
    <name evidence="2" type="ORF">PAI11_19540</name>
</gene>
<evidence type="ECO:0000256" key="1">
    <source>
        <dbReference type="SAM" id="Phobius"/>
    </source>
</evidence>
<dbReference type="Proteomes" id="UP000005143">
    <property type="component" value="Unassembled WGS sequence"/>
</dbReference>